<dbReference type="AlphaFoldDB" id="A0A7S8C100"/>
<gene>
    <name evidence="9" type="primary">kdgD</name>
    <name evidence="9" type="ORF">HW532_00720</name>
</gene>
<feature type="active site" description="Proton donor/acceptor" evidence="7">
    <location>
        <position position="140"/>
    </location>
</feature>
<evidence type="ECO:0000313" key="10">
    <source>
        <dbReference type="Proteomes" id="UP000593594"/>
    </source>
</evidence>
<dbReference type="GO" id="GO:0008840">
    <property type="term" value="F:4-hydroxy-tetrahydrodipicolinate synthase activity"/>
    <property type="evidence" value="ECO:0007669"/>
    <property type="project" value="TreeGrafter"/>
</dbReference>
<dbReference type="PANTHER" id="PTHR12128">
    <property type="entry name" value="DIHYDRODIPICOLINATE SYNTHASE"/>
    <property type="match status" value="1"/>
</dbReference>
<dbReference type="Gene3D" id="3.20.20.70">
    <property type="entry name" value="Aldolase class I"/>
    <property type="match status" value="1"/>
</dbReference>
<dbReference type="Pfam" id="PF00701">
    <property type="entry name" value="DHDPS"/>
    <property type="match status" value="1"/>
</dbReference>
<evidence type="ECO:0000313" key="9">
    <source>
        <dbReference type="EMBL" id="QPC41390.1"/>
    </source>
</evidence>
<evidence type="ECO:0000256" key="7">
    <source>
        <dbReference type="PIRSR" id="PIRSR001365-1"/>
    </source>
</evidence>
<evidence type="ECO:0000256" key="5">
    <source>
        <dbReference type="HAMAP-Rule" id="MF_00694"/>
    </source>
</evidence>
<protein>
    <recommendedName>
        <fullName evidence="5">Probable 5-dehydro-4-deoxyglucarate dehydratase</fullName>
        <ecNumber evidence="5">4.2.1.41</ecNumber>
    </recommendedName>
    <alternativeName>
        <fullName evidence="5">5-keto-4-deoxy-glucarate dehydratase</fullName>
        <shortName evidence="5">KDGDH</shortName>
    </alternativeName>
</protein>
<dbReference type="PANTHER" id="PTHR12128:SF19">
    <property type="entry name" value="5-DEHYDRO-4-DEOXYGLUCARATE DEHYDRATASE 2-RELATED"/>
    <property type="match status" value="1"/>
</dbReference>
<dbReference type="GO" id="GO:0047448">
    <property type="term" value="F:5-dehydro-4-deoxyglucarate dehydratase activity"/>
    <property type="evidence" value="ECO:0007669"/>
    <property type="project" value="UniProtKB-UniRule"/>
</dbReference>
<dbReference type="PIRSF" id="PIRSF001365">
    <property type="entry name" value="DHDPS"/>
    <property type="match status" value="1"/>
</dbReference>
<feature type="binding site" evidence="8">
    <location>
        <position position="54"/>
    </location>
    <ligand>
        <name>pyruvate</name>
        <dbReference type="ChEBI" id="CHEBI:15361"/>
    </ligand>
</feature>
<dbReference type="EC" id="4.2.1.41" evidence="5"/>
<dbReference type="KEGG" id="kmn:HW532_00720"/>
<keyword evidence="4 5" id="KW-0456">Lyase</keyword>
<organism evidence="9 10">
    <name type="scientific">Kaustia mangrovi</name>
    <dbReference type="NCBI Taxonomy" id="2593653"/>
    <lineage>
        <taxon>Bacteria</taxon>
        <taxon>Pseudomonadati</taxon>
        <taxon>Pseudomonadota</taxon>
        <taxon>Alphaproteobacteria</taxon>
        <taxon>Hyphomicrobiales</taxon>
        <taxon>Parvibaculaceae</taxon>
        <taxon>Kaustia</taxon>
    </lineage>
</organism>
<evidence type="ECO:0000256" key="4">
    <source>
        <dbReference type="ARBA" id="ARBA00023239"/>
    </source>
</evidence>
<dbReference type="HAMAP" id="MF_00694">
    <property type="entry name" value="KDGDH"/>
    <property type="match status" value="1"/>
</dbReference>
<evidence type="ECO:0000256" key="3">
    <source>
        <dbReference type="ARBA" id="ARBA00007592"/>
    </source>
</evidence>
<dbReference type="UniPathway" id="UPA00564">
    <property type="reaction ID" value="UER00628"/>
</dbReference>
<accession>A0A7S8C100</accession>
<sequence>MTLDTLKARIGSGLLSFPVTPFGADLAFDEEAHRAHVAWMAGYGPAALFVAGGTGEFFSLTPEEVVRSVRGAREAAGDLPIISGCGYGTAMASELARAAEGAGADALLLLPHYLIGASQEGLYRHVKAVCDAVGIGVIVYNRANLVLTAQTLERLCEACPNLIGFKDGVGDVGAVRQVTARLGDRLVYVGGMPTAELFAEAYKAAGMTTYSSAVFNFMPEMAQRFFQALQSDDRETMHALLTGFFYPYMAIRDRGTGYAVSIIKAGLRLTGRDAGPVRPPLTDLTDGEHDMLAPLIERYR</sequence>
<keyword evidence="10" id="KW-1185">Reference proteome</keyword>
<comment type="similarity">
    <text evidence="3 5 6">Belongs to the DapA family.</text>
</comment>
<evidence type="ECO:0000256" key="2">
    <source>
        <dbReference type="ARBA" id="ARBA00004983"/>
    </source>
</evidence>
<evidence type="ECO:0000256" key="6">
    <source>
        <dbReference type="PIRNR" id="PIRNR001365"/>
    </source>
</evidence>
<dbReference type="SMART" id="SM01130">
    <property type="entry name" value="DHDPS"/>
    <property type="match status" value="1"/>
</dbReference>
<dbReference type="InterPro" id="IPR013785">
    <property type="entry name" value="Aldolase_TIM"/>
</dbReference>
<comment type="catalytic activity">
    <reaction evidence="1 5">
        <text>5-dehydro-4-deoxy-D-glucarate + H(+) = 2,5-dioxopentanoate + CO2 + H2O</text>
        <dbReference type="Rhea" id="RHEA:24608"/>
        <dbReference type="ChEBI" id="CHEBI:15377"/>
        <dbReference type="ChEBI" id="CHEBI:15378"/>
        <dbReference type="ChEBI" id="CHEBI:16526"/>
        <dbReference type="ChEBI" id="CHEBI:42819"/>
        <dbReference type="ChEBI" id="CHEBI:58136"/>
        <dbReference type="EC" id="4.2.1.41"/>
    </reaction>
</comment>
<dbReference type="NCBIfam" id="NF002958">
    <property type="entry name" value="PRK03620.1"/>
    <property type="match status" value="1"/>
</dbReference>
<name>A0A7S8C100_9HYPH</name>
<dbReference type="InterPro" id="IPR002220">
    <property type="entry name" value="DapA-like"/>
</dbReference>
<feature type="active site" description="Schiff-base intermediate with substrate" evidence="7">
    <location>
        <position position="166"/>
    </location>
</feature>
<evidence type="ECO:0000256" key="8">
    <source>
        <dbReference type="PIRSR" id="PIRSR001365-2"/>
    </source>
</evidence>
<evidence type="ECO:0000256" key="1">
    <source>
        <dbReference type="ARBA" id="ARBA00001446"/>
    </source>
</evidence>
<reference evidence="9 10" key="1">
    <citation type="submission" date="2020-06" db="EMBL/GenBank/DDBJ databases">
        <title>Genome sequence of 2 isolates from Red Sea Mangroves.</title>
        <authorList>
            <person name="Sefrji F."/>
            <person name="Michoud G."/>
            <person name="Merlino G."/>
            <person name="Daffonchio D."/>
        </authorList>
    </citation>
    <scope>NUCLEOTIDE SEQUENCE [LARGE SCALE GENOMIC DNA]</scope>
    <source>
        <strain evidence="9 10">R1DC25</strain>
    </source>
</reference>
<dbReference type="RefSeq" id="WP_213162608.1">
    <property type="nucleotide sequence ID" value="NZ_CP058214.1"/>
</dbReference>
<dbReference type="EMBL" id="CP058214">
    <property type="protein sequence ID" value="QPC41390.1"/>
    <property type="molecule type" value="Genomic_DNA"/>
</dbReference>
<dbReference type="SUPFAM" id="SSF51569">
    <property type="entry name" value="Aldolase"/>
    <property type="match status" value="1"/>
</dbReference>
<dbReference type="InterPro" id="IPR017655">
    <property type="entry name" value="Dehydro-deoxyglucarate_dehyd"/>
</dbReference>
<dbReference type="CDD" id="cd00951">
    <property type="entry name" value="KDGDH"/>
    <property type="match status" value="1"/>
</dbReference>
<proteinExistence type="inferred from homology"/>
<dbReference type="Proteomes" id="UP000593594">
    <property type="component" value="Chromosome"/>
</dbReference>
<comment type="pathway">
    <text evidence="2 5">Carbohydrate acid metabolism; D-glucarate degradation; 2,5-dioxopentanoate from D-glucarate: step 2/2.</text>
</comment>
<dbReference type="GO" id="GO:0042838">
    <property type="term" value="P:D-glucarate catabolic process"/>
    <property type="evidence" value="ECO:0007669"/>
    <property type="project" value="UniProtKB-UniRule"/>
</dbReference>
<dbReference type="NCBIfam" id="TIGR03249">
    <property type="entry name" value="KdgD"/>
    <property type="match status" value="1"/>
</dbReference>